<dbReference type="Pfam" id="PF13306">
    <property type="entry name" value="LRR_5"/>
    <property type="match status" value="1"/>
</dbReference>
<comment type="caution">
    <text evidence="1">The sequence shown here is derived from an EMBL/GenBank/DDBJ whole genome shotgun (WGS) entry which is preliminary data.</text>
</comment>
<dbReference type="PANTHER" id="PTHR45661">
    <property type="entry name" value="SURFACE ANTIGEN"/>
    <property type="match status" value="1"/>
</dbReference>
<proteinExistence type="predicted"/>
<organism evidence="1 2">
    <name type="scientific">Anaerosacchariphilus polymeriproducens</name>
    <dbReference type="NCBI Taxonomy" id="1812858"/>
    <lineage>
        <taxon>Bacteria</taxon>
        <taxon>Bacillati</taxon>
        <taxon>Bacillota</taxon>
        <taxon>Clostridia</taxon>
        <taxon>Lachnospirales</taxon>
        <taxon>Lachnospiraceae</taxon>
        <taxon>Anaerosacchariphilus</taxon>
    </lineage>
</organism>
<dbReference type="InterPro" id="IPR026906">
    <property type="entry name" value="LRR_5"/>
</dbReference>
<dbReference type="PANTHER" id="PTHR45661:SF3">
    <property type="entry name" value="IG-LIKE DOMAIN-CONTAINING PROTEIN"/>
    <property type="match status" value="1"/>
</dbReference>
<evidence type="ECO:0000313" key="1">
    <source>
        <dbReference type="EMBL" id="RDU24237.1"/>
    </source>
</evidence>
<dbReference type="OrthoDB" id="1751034at2"/>
<dbReference type="SUPFAM" id="SSF52058">
    <property type="entry name" value="L domain-like"/>
    <property type="match status" value="1"/>
</dbReference>
<keyword evidence="2" id="KW-1185">Reference proteome</keyword>
<dbReference type="RefSeq" id="WP_115481261.1">
    <property type="nucleotide sequence ID" value="NZ_QRCT01000014.1"/>
</dbReference>
<dbReference type="PROSITE" id="PS51257">
    <property type="entry name" value="PROKAR_LIPOPROTEIN"/>
    <property type="match status" value="1"/>
</dbReference>
<protein>
    <submittedName>
        <fullName evidence="1">Leucine-rich repeat domain-containing protein</fullName>
    </submittedName>
</protein>
<dbReference type="EMBL" id="QRCT01000014">
    <property type="protein sequence ID" value="RDU24237.1"/>
    <property type="molecule type" value="Genomic_DNA"/>
</dbReference>
<sequence>MRVTKSGVILLVGILLTGCAGNQNKSIQGKENSLDTVKEVNETPAEKTFVDKKMDFWEGNFAYQIISDNEVWVTNVESEDNKNGTSKSIKIAEIPEYVKNKEKEYHVTGIGEGAFDLCTNLEEVNMPNSIREIDRNAFAECLKLSKIQFSKNLEEIKYGAFSGADVSAITLDNIILIDENGFACCTKLKSLDLSKSIKKVTPYAFGECKNLETVTIRAIKLNIEENVFYGCKKLKVFYVPKESVEYYKKALSEYKAEVKAIEE</sequence>
<dbReference type="AlphaFoldDB" id="A0A371AXE7"/>
<evidence type="ECO:0000313" key="2">
    <source>
        <dbReference type="Proteomes" id="UP000255036"/>
    </source>
</evidence>
<dbReference type="Gene3D" id="3.80.10.10">
    <property type="entry name" value="Ribonuclease Inhibitor"/>
    <property type="match status" value="1"/>
</dbReference>
<dbReference type="InterPro" id="IPR053139">
    <property type="entry name" value="Surface_bspA-like"/>
</dbReference>
<reference evidence="1 2" key="1">
    <citation type="submission" date="2018-07" db="EMBL/GenBank/DDBJ databases">
        <title>Anaerosacharophilus polymeroproducens gen. nov. sp. nov., an anaerobic bacterium isolated from salt field.</title>
        <authorList>
            <person name="Kim W."/>
            <person name="Yang S.-H."/>
            <person name="Oh J."/>
            <person name="Lee J.-H."/>
            <person name="Kwon K.K."/>
        </authorList>
    </citation>
    <scope>NUCLEOTIDE SEQUENCE [LARGE SCALE GENOMIC DNA]</scope>
    <source>
        <strain evidence="1 2">MCWD5</strain>
    </source>
</reference>
<name>A0A371AXE7_9FIRM</name>
<accession>A0A371AXE7</accession>
<dbReference type="InterPro" id="IPR032675">
    <property type="entry name" value="LRR_dom_sf"/>
</dbReference>
<gene>
    <name evidence="1" type="ORF">DWV06_05940</name>
</gene>
<dbReference type="Proteomes" id="UP000255036">
    <property type="component" value="Unassembled WGS sequence"/>
</dbReference>